<feature type="domain" description="EF-hand" evidence="8">
    <location>
        <begin position="35"/>
        <end position="70"/>
    </location>
</feature>
<keyword evidence="3" id="KW-0547">Nucleotide-binding</keyword>
<keyword evidence="6" id="KW-0342">GTP-binding</keyword>
<dbReference type="GO" id="GO:0005509">
    <property type="term" value="F:calcium ion binding"/>
    <property type="evidence" value="ECO:0007669"/>
    <property type="project" value="InterPro"/>
</dbReference>
<dbReference type="Gene3D" id="1.10.238.10">
    <property type="entry name" value="EF-hand"/>
    <property type="match status" value="1"/>
</dbReference>
<keyword evidence="4" id="KW-0106">Calcium</keyword>
<evidence type="ECO:0000256" key="5">
    <source>
        <dbReference type="ARBA" id="ARBA00023054"/>
    </source>
</evidence>
<dbReference type="SMART" id="SM00054">
    <property type="entry name" value="EFh"/>
    <property type="match status" value="1"/>
</dbReference>
<dbReference type="AlphaFoldDB" id="A0A238C0P3"/>
<comment type="subcellular location">
    <subcellularLocation>
        <location evidence="1">Cytoplasm</location>
    </subcellularLocation>
</comment>
<dbReference type="PROSITE" id="PS51420">
    <property type="entry name" value="RHO"/>
    <property type="match status" value="1"/>
</dbReference>
<evidence type="ECO:0000256" key="1">
    <source>
        <dbReference type="ARBA" id="ARBA00004496"/>
    </source>
</evidence>
<dbReference type="SMART" id="SM00173">
    <property type="entry name" value="RAS"/>
    <property type="match status" value="1"/>
</dbReference>
<dbReference type="InterPro" id="IPR002048">
    <property type="entry name" value="EF_hand_dom"/>
</dbReference>
<dbReference type="Gene3D" id="3.40.50.300">
    <property type="entry name" value="P-loop containing nucleotide triphosphate hydrolases"/>
    <property type="match status" value="1"/>
</dbReference>
<dbReference type="SUPFAM" id="SSF52540">
    <property type="entry name" value="P-loop containing nucleoside triphosphate hydrolases"/>
    <property type="match status" value="1"/>
</dbReference>
<dbReference type="PROSITE" id="PS50222">
    <property type="entry name" value="EF_HAND_2"/>
    <property type="match status" value="1"/>
</dbReference>
<keyword evidence="5 7" id="KW-0175">Coiled coil</keyword>
<evidence type="ECO:0000256" key="6">
    <source>
        <dbReference type="ARBA" id="ARBA00023134"/>
    </source>
</evidence>
<evidence type="ECO:0000256" key="3">
    <source>
        <dbReference type="ARBA" id="ARBA00022741"/>
    </source>
</evidence>
<keyword evidence="2" id="KW-0963">Cytoplasm</keyword>
<sequence length="627" mass="70970">MDDIVIDPEKLFDSCDQGRKGYLIPRDLQTVCPELNDDEVDFIFTTLDSDGSGRIDREEFLGGFQNALCHGESHGYPGIKRRVSVVEINRKAIEVPLASDIVYECLTESNEPLVSINKSISRTQKEIYHSISETNSVVDFNLPCQDEILQLYEQLQLSGIPKVLSRFEKIIVSFCKEIQRQHDQNVQLQHVFESEREAHNRRMNEVENEIEQHIAEMQQHAREEERKKLSHEKEDMRSRLESEITELKTNIAKMKLLVKKAGTFHNEPANQVKHKLQNLSQENQVLKSKLAESHFELSIVKSELAVVRADYESKKEEMSNDSKALFENARQTDNLQRQLKLLYDANKKLHDTNDSLRKALDQKTTQTSSSAQFLFDNSSAKPKEAPIAYDADKDADNELALKYKNSLLNDYENRVPAAITEFGESTGPPERTFRVVMCGDAAVGKSSIVTRIIKGTFSGNLHSTLGVDFYVKVVSIDGKNVAIQLWDTAGQERFRSLCKSYFRRADAAILVYDCTAEGTFLNVRDWIATIKESSMRHIPIMICANKIDLRDIQLTRTVSTKDGKAVAVAMDVLFAECSALNGTNIEGALMNLIRELVATEDVEISETGVIIMSKFSKKTSHSCCLRN</sequence>
<dbReference type="Proteomes" id="UP000242913">
    <property type="component" value="Unassembled WGS sequence"/>
</dbReference>
<organism evidence="9 10">
    <name type="scientific">Onchocerca flexuosa</name>
    <dbReference type="NCBI Taxonomy" id="387005"/>
    <lineage>
        <taxon>Eukaryota</taxon>
        <taxon>Metazoa</taxon>
        <taxon>Ecdysozoa</taxon>
        <taxon>Nematoda</taxon>
        <taxon>Chromadorea</taxon>
        <taxon>Rhabditida</taxon>
        <taxon>Spirurina</taxon>
        <taxon>Spiruromorpha</taxon>
        <taxon>Filarioidea</taxon>
        <taxon>Onchocercidae</taxon>
        <taxon>Onchocerca</taxon>
    </lineage>
</organism>
<dbReference type="InterPro" id="IPR005225">
    <property type="entry name" value="Small_GTP-bd"/>
</dbReference>
<dbReference type="SMART" id="SM00177">
    <property type="entry name" value="ARF"/>
    <property type="match status" value="1"/>
</dbReference>
<keyword evidence="10" id="KW-1185">Reference proteome</keyword>
<dbReference type="PROSITE" id="PS51421">
    <property type="entry name" value="RAS"/>
    <property type="match status" value="1"/>
</dbReference>
<dbReference type="InterPro" id="IPR018247">
    <property type="entry name" value="EF_Hand_1_Ca_BS"/>
</dbReference>
<dbReference type="FunFam" id="3.40.50.300:FF:001348">
    <property type="entry name" value="Ras and EF-hand domain-containing protein"/>
    <property type="match status" value="1"/>
</dbReference>
<evidence type="ECO:0000259" key="8">
    <source>
        <dbReference type="PROSITE" id="PS50222"/>
    </source>
</evidence>
<reference evidence="9 10" key="1">
    <citation type="submission" date="2015-12" db="EMBL/GenBank/DDBJ databases">
        <title>Draft genome of the nematode, Onchocerca flexuosa.</title>
        <authorList>
            <person name="Mitreva M."/>
        </authorList>
    </citation>
    <scope>NUCLEOTIDE SEQUENCE [LARGE SCALE GENOMIC DNA]</scope>
    <source>
        <strain evidence="9">Red Deer</strain>
    </source>
</reference>
<dbReference type="GO" id="GO:0005737">
    <property type="term" value="C:cytoplasm"/>
    <property type="evidence" value="ECO:0007669"/>
    <property type="project" value="UniProtKB-SubCell"/>
</dbReference>
<evidence type="ECO:0000313" key="10">
    <source>
        <dbReference type="Proteomes" id="UP000242913"/>
    </source>
</evidence>
<accession>A0A238C0P3</accession>
<name>A0A238C0P3_9BILA</name>
<dbReference type="PROSITE" id="PS00018">
    <property type="entry name" value="EF_HAND_1"/>
    <property type="match status" value="1"/>
</dbReference>
<dbReference type="CDD" id="cd00154">
    <property type="entry name" value="Rab"/>
    <property type="match status" value="1"/>
</dbReference>
<dbReference type="PROSITE" id="PS51419">
    <property type="entry name" value="RAB"/>
    <property type="match status" value="1"/>
</dbReference>
<dbReference type="InterPro" id="IPR011992">
    <property type="entry name" value="EF-hand-dom_pair"/>
</dbReference>
<protein>
    <submittedName>
        <fullName evidence="9">Ras family protein</fullName>
    </submittedName>
</protein>
<dbReference type="SUPFAM" id="SSF47473">
    <property type="entry name" value="EF-hand"/>
    <property type="match status" value="1"/>
</dbReference>
<dbReference type="NCBIfam" id="TIGR00231">
    <property type="entry name" value="small_GTP"/>
    <property type="match status" value="1"/>
</dbReference>
<dbReference type="EMBL" id="KZ269982">
    <property type="protein sequence ID" value="OZC11077.1"/>
    <property type="molecule type" value="Genomic_DNA"/>
</dbReference>
<dbReference type="InterPro" id="IPR027417">
    <property type="entry name" value="P-loop_NTPase"/>
</dbReference>
<evidence type="ECO:0000256" key="4">
    <source>
        <dbReference type="ARBA" id="ARBA00022837"/>
    </source>
</evidence>
<dbReference type="GO" id="GO:0003924">
    <property type="term" value="F:GTPase activity"/>
    <property type="evidence" value="ECO:0007669"/>
    <property type="project" value="InterPro"/>
</dbReference>
<dbReference type="InterPro" id="IPR050227">
    <property type="entry name" value="Rab"/>
</dbReference>
<dbReference type="Pfam" id="PF00071">
    <property type="entry name" value="Ras"/>
    <property type="match status" value="1"/>
</dbReference>
<dbReference type="PRINTS" id="PR00449">
    <property type="entry name" value="RASTRNSFRMNG"/>
</dbReference>
<dbReference type="SMART" id="SM00175">
    <property type="entry name" value="RAB"/>
    <property type="match status" value="1"/>
</dbReference>
<dbReference type="SMART" id="SM00176">
    <property type="entry name" value="RAN"/>
    <property type="match status" value="1"/>
</dbReference>
<dbReference type="GO" id="GO:0005525">
    <property type="term" value="F:GTP binding"/>
    <property type="evidence" value="ECO:0007669"/>
    <property type="project" value="UniProtKB-KW"/>
</dbReference>
<feature type="coiled-coil region" evidence="7">
    <location>
        <begin position="189"/>
        <end position="289"/>
    </location>
</feature>
<dbReference type="PROSITE" id="PS51417">
    <property type="entry name" value="ARF"/>
    <property type="match status" value="1"/>
</dbReference>
<dbReference type="OrthoDB" id="9989112at2759"/>
<evidence type="ECO:0000256" key="7">
    <source>
        <dbReference type="SAM" id="Coils"/>
    </source>
</evidence>
<dbReference type="InterPro" id="IPR001806">
    <property type="entry name" value="Small_GTPase"/>
</dbReference>
<evidence type="ECO:0000313" key="9">
    <source>
        <dbReference type="EMBL" id="OZC11077.1"/>
    </source>
</evidence>
<dbReference type="SMART" id="SM00174">
    <property type="entry name" value="RHO"/>
    <property type="match status" value="1"/>
</dbReference>
<proteinExistence type="predicted"/>
<gene>
    <name evidence="9" type="ORF">X798_01903</name>
</gene>
<evidence type="ECO:0000256" key="2">
    <source>
        <dbReference type="ARBA" id="ARBA00022490"/>
    </source>
</evidence>
<dbReference type="PANTHER" id="PTHR47977">
    <property type="entry name" value="RAS-RELATED PROTEIN RAB"/>
    <property type="match status" value="1"/>
</dbReference>